<dbReference type="Proteomes" id="UP000015961">
    <property type="component" value="Unassembled WGS sequence"/>
</dbReference>
<feature type="transmembrane region" description="Helical" evidence="1">
    <location>
        <begin position="48"/>
        <end position="65"/>
    </location>
</feature>
<feature type="transmembrane region" description="Helical" evidence="1">
    <location>
        <begin position="104"/>
        <end position="124"/>
    </location>
</feature>
<dbReference type="AlphaFoldDB" id="S0KM87"/>
<keyword evidence="1" id="KW-0812">Transmembrane</keyword>
<sequence>MAVIILILLIYFIHEQFEFSVVKKFTYFFLPGFSLIQVFLVFESSSKNWLILAIAICIGGAVGYYQAKYSKIKQQLTPVYYFYEAKKERKIYKKVVLVKGGRHYLYGWFTIFFVQLFIQIGLLAQKGDITHHLYEELLNDLFSIYRFQGLEEKSDSWYAWALYGASSLFYLFFLMRKYPKVREILFHTDKEELVEEGGIK</sequence>
<dbReference type="OrthoDB" id="2290888at2"/>
<proteinExistence type="predicted"/>
<reference evidence="2 3" key="1">
    <citation type="submission" date="2013-03" db="EMBL/GenBank/DDBJ databases">
        <title>The Genome Sequence of Enterococcus sulfureus ATCC_49903 (PacBio/Illumina hybrid assembly).</title>
        <authorList>
            <consortium name="The Broad Institute Genomics Platform"/>
            <consortium name="The Broad Institute Genome Sequencing Center for Infectious Disease"/>
            <person name="Earl A."/>
            <person name="Russ C."/>
            <person name="Gilmore M."/>
            <person name="Surin D."/>
            <person name="Walker B."/>
            <person name="Young S."/>
            <person name="Zeng Q."/>
            <person name="Gargeya S."/>
            <person name="Fitzgerald M."/>
            <person name="Haas B."/>
            <person name="Abouelleil A."/>
            <person name="Allen A.W."/>
            <person name="Alvarado L."/>
            <person name="Arachchi H.M."/>
            <person name="Berlin A.M."/>
            <person name="Chapman S.B."/>
            <person name="Gainer-Dewar J."/>
            <person name="Goldberg J."/>
            <person name="Griggs A."/>
            <person name="Gujja S."/>
            <person name="Hansen M."/>
            <person name="Howarth C."/>
            <person name="Imamovic A."/>
            <person name="Ireland A."/>
            <person name="Larimer J."/>
            <person name="McCowan C."/>
            <person name="Murphy C."/>
            <person name="Pearson M."/>
            <person name="Poon T.W."/>
            <person name="Priest M."/>
            <person name="Roberts A."/>
            <person name="Saif S."/>
            <person name="Shea T."/>
            <person name="Sisk P."/>
            <person name="Sykes S."/>
            <person name="Wortman J."/>
            <person name="Nusbaum C."/>
            <person name="Birren B."/>
        </authorList>
    </citation>
    <scope>NUCLEOTIDE SEQUENCE [LARGE SCALE GENOMIC DNA]</scope>
    <source>
        <strain evidence="2 3">ATCC 49903</strain>
    </source>
</reference>
<comment type="caution">
    <text evidence="2">The sequence shown here is derived from an EMBL/GenBank/DDBJ whole genome shotgun (WGS) entry which is preliminary data.</text>
</comment>
<keyword evidence="3" id="KW-1185">Reference proteome</keyword>
<evidence type="ECO:0000313" key="2">
    <source>
        <dbReference type="EMBL" id="EOT83055.1"/>
    </source>
</evidence>
<evidence type="ECO:0000313" key="3">
    <source>
        <dbReference type="Proteomes" id="UP000015961"/>
    </source>
</evidence>
<keyword evidence="1" id="KW-1133">Transmembrane helix</keyword>
<evidence type="ECO:0008006" key="4">
    <source>
        <dbReference type="Google" id="ProtNLM"/>
    </source>
</evidence>
<dbReference type="STRING" id="1140003.OMY_01915"/>
<organism evidence="2 3">
    <name type="scientific">Enterococcus sulfureus ATCC 49903</name>
    <dbReference type="NCBI Taxonomy" id="1140003"/>
    <lineage>
        <taxon>Bacteria</taxon>
        <taxon>Bacillati</taxon>
        <taxon>Bacillota</taxon>
        <taxon>Bacilli</taxon>
        <taxon>Lactobacillales</taxon>
        <taxon>Enterococcaceae</taxon>
        <taxon>Enterococcus</taxon>
    </lineage>
</organism>
<accession>S0KM87</accession>
<dbReference type="PATRIC" id="fig|1140003.3.peg.1846"/>
<protein>
    <recommendedName>
        <fullName evidence="4">Hydrophobic protein</fullName>
    </recommendedName>
</protein>
<feature type="transmembrane region" description="Helical" evidence="1">
    <location>
        <begin position="157"/>
        <end position="175"/>
    </location>
</feature>
<gene>
    <name evidence="2" type="ORF">I573_02168</name>
</gene>
<dbReference type="eggNOG" id="ENOG50309TM">
    <property type="taxonomic scope" value="Bacteria"/>
</dbReference>
<keyword evidence="1" id="KW-0472">Membrane</keyword>
<dbReference type="EMBL" id="ASWO01000007">
    <property type="protein sequence ID" value="EOT83055.1"/>
    <property type="molecule type" value="Genomic_DNA"/>
</dbReference>
<name>S0KM87_9ENTE</name>
<evidence type="ECO:0000256" key="1">
    <source>
        <dbReference type="SAM" id="Phobius"/>
    </source>
</evidence>
<feature type="transmembrane region" description="Helical" evidence="1">
    <location>
        <begin position="25"/>
        <end position="42"/>
    </location>
</feature>
<dbReference type="RefSeq" id="WP_016186347.1">
    <property type="nucleotide sequence ID" value="NZ_ASWO01000007.1"/>
</dbReference>